<dbReference type="Gene3D" id="3.30.30.10">
    <property type="entry name" value="Knottin, scorpion toxin-like"/>
    <property type="match status" value="1"/>
</dbReference>
<proteinExistence type="evidence at transcript level"/>
<dbReference type="Pfam" id="PF00451">
    <property type="entry name" value="Toxin_2"/>
    <property type="match status" value="1"/>
</dbReference>
<keyword evidence="4" id="KW-0407">Ion channel</keyword>
<keyword evidence="3" id="KW-0732">Signal</keyword>
<feature type="chain" id="PRO_5001836539" evidence="3">
    <location>
        <begin position="22"/>
        <end position="58"/>
    </location>
</feature>
<dbReference type="GO" id="GO:0034220">
    <property type="term" value="P:monoatomic ion transmembrane transport"/>
    <property type="evidence" value="ECO:0007669"/>
    <property type="project" value="UniProtKB-KW"/>
</dbReference>
<dbReference type="GO" id="GO:0008200">
    <property type="term" value="F:ion channel inhibitor activity"/>
    <property type="evidence" value="ECO:0007669"/>
    <property type="project" value="InterPro"/>
</dbReference>
<feature type="signal peptide" evidence="3">
    <location>
        <begin position="1"/>
        <end position="21"/>
    </location>
</feature>
<dbReference type="InterPro" id="IPR001947">
    <property type="entry name" value="Scorpion_toxinS_K_inh"/>
</dbReference>
<dbReference type="AlphaFoldDB" id="A0A088DAD7"/>
<accession>A0A088DAD7</accession>
<keyword evidence="2" id="KW-0964">Secreted</keyword>
<dbReference type="SUPFAM" id="SSF57095">
    <property type="entry name" value="Scorpion toxin-like"/>
    <property type="match status" value="1"/>
</dbReference>
<organism evidence="4">
    <name type="scientific">Mesobuthus eupeus</name>
    <name type="common">Lesser Asian scorpion</name>
    <name type="synonym">Buthus eupeus</name>
    <dbReference type="NCBI Taxonomy" id="34648"/>
    <lineage>
        <taxon>Eukaryota</taxon>
        <taxon>Metazoa</taxon>
        <taxon>Ecdysozoa</taxon>
        <taxon>Arthropoda</taxon>
        <taxon>Chelicerata</taxon>
        <taxon>Arachnida</taxon>
        <taxon>Scorpiones</taxon>
        <taxon>Buthida</taxon>
        <taxon>Buthoidea</taxon>
        <taxon>Buthidae</taxon>
        <taxon>Mesobuthus</taxon>
    </lineage>
</organism>
<reference evidence="4" key="1">
    <citation type="submission" date="2013-09" db="EMBL/GenBank/DDBJ databases">
        <title>Variability of potassium channel blockers in Mesobuthus eupeus.</title>
        <authorList>
            <person name="Kuzmenkov A.I."/>
            <person name="Vassilevski A.A."/>
            <person name="Grishin E.V."/>
        </authorList>
    </citation>
    <scope>NUCLEOTIDE SEQUENCE</scope>
</reference>
<evidence type="ECO:0000256" key="3">
    <source>
        <dbReference type="SAM" id="SignalP"/>
    </source>
</evidence>
<dbReference type="PROSITE" id="PS01138">
    <property type="entry name" value="SCORP_SHORT_TOXIN"/>
    <property type="match status" value="1"/>
</dbReference>
<protein>
    <submittedName>
        <fullName evidence="4">Potassium channel blocker pMeKTx11-2</fullName>
    </submittedName>
</protein>
<name>A0A088DAD7_MESEU</name>
<keyword evidence="4" id="KW-0813">Transport</keyword>
<sequence length="58" mass="6557">MKFSFVLLIAIVICSIGWTEAQFTNVSCSASSQCWPICEKMFGKYRGKCMNGKCRCYS</sequence>
<evidence type="ECO:0000313" key="4">
    <source>
        <dbReference type="EMBL" id="AIL48768.1"/>
    </source>
</evidence>
<evidence type="ECO:0000256" key="2">
    <source>
        <dbReference type="ARBA" id="ARBA00022525"/>
    </source>
</evidence>
<keyword evidence="4" id="KW-0406">Ion transport</keyword>
<dbReference type="EMBL" id="KF612510">
    <property type="protein sequence ID" value="AIL48768.1"/>
    <property type="molecule type" value="mRNA"/>
</dbReference>
<dbReference type="InterPro" id="IPR036574">
    <property type="entry name" value="Scorpion_toxin-like_sf"/>
</dbReference>
<dbReference type="PRINTS" id="PR00286">
    <property type="entry name" value="CHARYBDTOXIN"/>
</dbReference>
<evidence type="ECO:0000256" key="1">
    <source>
        <dbReference type="ARBA" id="ARBA00004613"/>
    </source>
</evidence>
<comment type="subcellular location">
    <subcellularLocation>
        <location evidence="1">Secreted</location>
    </subcellularLocation>
</comment>
<dbReference type="GO" id="GO:0005576">
    <property type="term" value="C:extracellular region"/>
    <property type="evidence" value="ECO:0007669"/>
    <property type="project" value="UniProtKB-SubCell"/>
</dbReference>